<comment type="subcellular location">
    <subcellularLocation>
        <location evidence="1 10">Golgi apparatus membrane</location>
        <topology evidence="1 10">Peripheral membrane protein</topology>
    </subcellularLocation>
</comment>
<dbReference type="PANTHER" id="PTHR21506:SF0">
    <property type="entry name" value="CONSERVED OLIGOMERIC GOLGI COMPLEX SUBUNIT 6"/>
    <property type="match status" value="1"/>
</dbReference>
<evidence type="ECO:0000313" key="13">
    <source>
        <dbReference type="EMBL" id="CAI4036061.1"/>
    </source>
</evidence>
<evidence type="ECO:0000259" key="11">
    <source>
        <dbReference type="Pfam" id="PF06419"/>
    </source>
</evidence>
<dbReference type="PANTHER" id="PTHR21506">
    <property type="entry name" value="COMPONENT OF OLIGOMERIC GOLGI COMPLEX 6"/>
    <property type="match status" value="1"/>
</dbReference>
<evidence type="ECO:0000313" key="14">
    <source>
        <dbReference type="Proteomes" id="UP001161438"/>
    </source>
</evidence>
<evidence type="ECO:0000256" key="9">
    <source>
        <dbReference type="ARBA" id="ARBA00043873"/>
    </source>
</evidence>
<feature type="domain" description="Conserved Oligomeric Golgi complex subunit 6 C-terminal" evidence="12">
    <location>
        <begin position="328"/>
        <end position="835"/>
    </location>
</feature>
<keyword evidence="4 10" id="KW-0813">Transport</keyword>
<evidence type="ECO:0000256" key="2">
    <source>
        <dbReference type="ARBA" id="ARBA00011023"/>
    </source>
</evidence>
<keyword evidence="14" id="KW-1185">Reference proteome</keyword>
<evidence type="ECO:0000256" key="8">
    <source>
        <dbReference type="ARBA" id="ARBA00031348"/>
    </source>
</evidence>
<sequence length="840" mass="96740">MDFVVDYQTYAMADDATAELPEPEPRLNLTSDTQSQSLSKVDIQFKLPNLQNHSNNHTTLTIDSDGSGTTDLYKRMTHYAMSSIDKIQLPNPKGMLGQNSLSEKLSQQESHNFTNYESKNLDLSKLVSPPSDSSKNTTNLVLSNKLSKILNNYTLTNYQATVQLRKSLKILEENKERLSLDEQKLMNPGYVGTLARRTLRTDLESQLLKEHITVLQEFKPIIRRIKRLSSSVERIQKTSENLLTNETSKVSMNNVTLQEIDQYRLKAEQLKLKKKILLSIRDRFTLNQIEDDVITNGAIDNTFFNVIKKVIGIKEESSFLLTLPNLSAGNALIIEVNEILQKTNKKIFNFLIDFLYSFESSSNLLNDHGATEQENLIIFQKSLVFLSNDLELFNEFLKRVTTLRSKSILDEFLSQFDMNSANSKPIVLSAHDPIRYIGDVLASVHSIIANEADFVKSLFNFQDENLKDTPPSILQQNGTFLNGIDNKLLNDVIQSLSNSCRIRIEQIVRFEENPTINFEIVRLLKLYRVMFERKGIQDDSSIINNLKSLEDISKNRIIGYYEEYIKKTASVFDTVNSSDDLLPPEWLSEYMNKLVELFEIYEKTHTAEDEEPEDNRLLSYENLQTIVEQPIKNVLVNRLQGSFPLAKKNEKVKASLLTLEINCFDLIKSRIQPFEGIFAQDDNTRKISTWICDMLNEFTKQMQTLQIKFLFENTGLDLYNNLVNMIFPVDSVKDELDYDMYLSLRDNSLMELETIGKHVHDKLNDYLPQALTDVQGNLLSRLTSPMIADKICDECFKKLSLFYDIFRKVLVHLYPNKKDQVFEILNFSTDEFDMLVGINH</sequence>
<evidence type="ECO:0000256" key="5">
    <source>
        <dbReference type="ARBA" id="ARBA00022927"/>
    </source>
</evidence>
<dbReference type="GO" id="GO:0015031">
    <property type="term" value="P:protein transport"/>
    <property type="evidence" value="ECO:0007669"/>
    <property type="project" value="UniProtKB-KW"/>
</dbReference>
<comment type="function">
    <text evidence="9">Acts as a component of the peripheral membrane COG complex that is involved in intra-Golgi protein trafficking. COG is located at the cis-Golgi, and regulates tethering of retrograde intra-Golgi vesicles and possibly a number of other membrane trafficking events.</text>
</comment>
<organism evidence="13 14">
    <name type="scientific">Saccharomyces mikatae IFO 1815</name>
    <dbReference type="NCBI Taxonomy" id="226126"/>
    <lineage>
        <taxon>Eukaryota</taxon>
        <taxon>Fungi</taxon>
        <taxon>Dikarya</taxon>
        <taxon>Ascomycota</taxon>
        <taxon>Saccharomycotina</taxon>
        <taxon>Saccharomycetes</taxon>
        <taxon>Saccharomycetales</taxon>
        <taxon>Saccharomycetaceae</taxon>
        <taxon>Saccharomyces</taxon>
    </lineage>
</organism>
<evidence type="ECO:0000256" key="6">
    <source>
        <dbReference type="ARBA" id="ARBA00023034"/>
    </source>
</evidence>
<evidence type="ECO:0000256" key="1">
    <source>
        <dbReference type="ARBA" id="ARBA00004395"/>
    </source>
</evidence>
<gene>
    <name evidence="13" type="primary">SMKI14G2770</name>
    <name evidence="13" type="ORF">SMKI_14G2770</name>
</gene>
<dbReference type="InterPro" id="IPR048368">
    <property type="entry name" value="COG6_N"/>
</dbReference>
<evidence type="ECO:0000256" key="4">
    <source>
        <dbReference type="ARBA" id="ARBA00022448"/>
    </source>
</evidence>
<evidence type="ECO:0000259" key="12">
    <source>
        <dbReference type="Pfam" id="PF20653"/>
    </source>
</evidence>
<dbReference type="EMBL" id="OX365770">
    <property type="protein sequence ID" value="CAI4036061.1"/>
    <property type="molecule type" value="Genomic_DNA"/>
</dbReference>
<comment type="function">
    <text evidence="10">Acts as component of the peripheral membrane COG complex that is involved in intra-Golgi protein trafficking. COG is located at the cis-Golgi, and regulates tethering of retrograde intra-Golgi vesicles and possibly a number of other membrane trafficking events.</text>
</comment>
<dbReference type="InterPro" id="IPR048369">
    <property type="entry name" value="COG6_C"/>
</dbReference>
<keyword evidence="5 10" id="KW-0653">Protein transport</keyword>
<evidence type="ECO:0000256" key="7">
    <source>
        <dbReference type="ARBA" id="ARBA00023136"/>
    </source>
</evidence>
<dbReference type="GO" id="GO:0006891">
    <property type="term" value="P:intra-Golgi vesicle-mediated transport"/>
    <property type="evidence" value="ECO:0007669"/>
    <property type="project" value="UniProtKB-UniRule"/>
</dbReference>
<dbReference type="GO" id="GO:0017119">
    <property type="term" value="C:Golgi transport complex"/>
    <property type="evidence" value="ECO:0007669"/>
    <property type="project" value="UniProtKB-UniRule"/>
</dbReference>
<name>A0AA35NEN0_SACMI</name>
<dbReference type="AlphaFoldDB" id="A0AA35NEN0"/>
<dbReference type="InterPro" id="IPR010490">
    <property type="entry name" value="COG6"/>
</dbReference>
<evidence type="ECO:0000256" key="10">
    <source>
        <dbReference type="RuleBase" id="RU365075"/>
    </source>
</evidence>
<dbReference type="GeneID" id="80920949"/>
<dbReference type="Pfam" id="PF20653">
    <property type="entry name" value="COG6_C"/>
    <property type="match status" value="1"/>
</dbReference>
<dbReference type="SMART" id="SM01087">
    <property type="entry name" value="COG6"/>
    <property type="match status" value="1"/>
</dbReference>
<dbReference type="RefSeq" id="XP_056079181.1">
    <property type="nucleotide sequence ID" value="XM_056225354.1"/>
</dbReference>
<dbReference type="Proteomes" id="UP001161438">
    <property type="component" value="Chromosome 14"/>
</dbReference>
<reference evidence="13" key="1">
    <citation type="submission" date="2022-10" db="EMBL/GenBank/DDBJ databases">
        <authorList>
            <person name="Byrne P K."/>
        </authorList>
    </citation>
    <scope>NUCLEOTIDE SEQUENCE</scope>
    <source>
        <strain evidence="13">IFO1815</strain>
    </source>
</reference>
<protein>
    <recommendedName>
        <fullName evidence="3 10">Conserved oligomeric Golgi complex subunit 6</fullName>
        <shortName evidence="10">COG complex subunit 6</shortName>
    </recommendedName>
    <alternativeName>
        <fullName evidence="8 10">Component of oligomeric Golgi complex 6</fullName>
    </alternativeName>
</protein>
<dbReference type="GO" id="GO:0000139">
    <property type="term" value="C:Golgi membrane"/>
    <property type="evidence" value="ECO:0007669"/>
    <property type="project" value="UniProtKB-SubCell"/>
</dbReference>
<evidence type="ECO:0000256" key="3">
    <source>
        <dbReference type="ARBA" id="ARBA00020973"/>
    </source>
</evidence>
<proteinExistence type="inferred from homology"/>
<feature type="domain" description="Conserved oligomeric complex COG6 N-terminal" evidence="11">
    <location>
        <begin position="195"/>
        <end position="297"/>
    </location>
</feature>
<keyword evidence="6 10" id="KW-0333">Golgi apparatus</keyword>
<accession>A0AA35NEN0</accession>
<comment type="similarity">
    <text evidence="2 10">Belongs to the COG6 family.</text>
</comment>
<keyword evidence="7 10" id="KW-0472">Membrane</keyword>
<comment type="subunit">
    <text evidence="10">Component of the conserved oligomeric Golgi complex.</text>
</comment>
<dbReference type="Pfam" id="PF06419">
    <property type="entry name" value="COG6_N"/>
    <property type="match status" value="1"/>
</dbReference>